<dbReference type="SUPFAM" id="SSF47240">
    <property type="entry name" value="Ferritin-like"/>
    <property type="match status" value="1"/>
</dbReference>
<dbReference type="OrthoDB" id="186462at2759"/>
<dbReference type="Pfam" id="PF00210">
    <property type="entry name" value="Ferritin"/>
    <property type="match status" value="1"/>
</dbReference>
<dbReference type="PROSITE" id="PS00204">
    <property type="entry name" value="FERRITIN_2"/>
    <property type="match status" value="1"/>
</dbReference>
<keyword evidence="5 8" id="KW-0408">Iron</keyword>
<dbReference type="InterPro" id="IPR009040">
    <property type="entry name" value="Ferritin-like_diiron"/>
</dbReference>
<comment type="function">
    <text evidence="6">Stores iron in a soluble, non-toxic, readily available form. Important for iron homeostasis. Has ferroxidase activity. Iron is taken up in the ferrous form and deposited as ferric hydroxides after oxidation.</text>
</comment>
<feature type="binding site" evidence="8">
    <location>
        <position position="172"/>
    </location>
    <ligand>
        <name>Fe cation</name>
        <dbReference type="ChEBI" id="CHEBI:24875"/>
        <label>1</label>
    </ligand>
</feature>
<dbReference type="PANTHER" id="PTHR11431">
    <property type="entry name" value="FERRITIN"/>
    <property type="match status" value="1"/>
</dbReference>
<evidence type="ECO:0000256" key="10">
    <source>
        <dbReference type="SAM" id="SignalP"/>
    </source>
</evidence>
<dbReference type="PANTHER" id="PTHR11431:SF75">
    <property type="entry name" value="FERRITIN"/>
    <property type="match status" value="1"/>
</dbReference>
<dbReference type="AlphaFoldDB" id="A0A812B1H0"/>
<gene>
    <name evidence="12" type="ORF">SPHA_8908</name>
</gene>
<reference evidence="12" key="1">
    <citation type="submission" date="2021-01" db="EMBL/GenBank/DDBJ databases">
        <authorList>
            <person name="Li R."/>
            <person name="Bekaert M."/>
        </authorList>
    </citation>
    <scope>NUCLEOTIDE SEQUENCE</scope>
    <source>
        <strain evidence="12">Farmed</strain>
    </source>
</reference>
<protein>
    <recommendedName>
        <fullName evidence="9">Ferritin</fullName>
        <ecNumber evidence="9">1.16.3.1</ecNumber>
    </recommendedName>
</protein>
<accession>A0A812B1H0</accession>
<feature type="binding site" evidence="8">
    <location>
        <position position="142"/>
    </location>
    <ligand>
        <name>Fe cation</name>
        <dbReference type="ChEBI" id="CHEBI:24875"/>
        <label>2</label>
    </ligand>
</feature>
<evidence type="ECO:0000256" key="7">
    <source>
        <dbReference type="ARBA" id="ARBA00047990"/>
    </source>
</evidence>
<feature type="chain" id="PRO_5032839687" description="Ferritin" evidence="10">
    <location>
        <begin position="24"/>
        <end position="211"/>
    </location>
</feature>
<feature type="binding site" evidence="8">
    <location>
        <position position="77"/>
    </location>
    <ligand>
        <name>Fe cation</name>
        <dbReference type="ChEBI" id="CHEBI:24875"/>
        <label>1</label>
    </ligand>
</feature>
<keyword evidence="2 9" id="KW-0409">Iron storage</keyword>
<comment type="similarity">
    <text evidence="1 9">Belongs to the ferritin family.</text>
</comment>
<evidence type="ECO:0000256" key="1">
    <source>
        <dbReference type="ARBA" id="ARBA00007513"/>
    </source>
</evidence>
<evidence type="ECO:0000313" key="13">
    <source>
        <dbReference type="Proteomes" id="UP000597762"/>
    </source>
</evidence>
<dbReference type="Proteomes" id="UP000597762">
    <property type="component" value="Unassembled WGS sequence"/>
</dbReference>
<dbReference type="GO" id="GO:0008199">
    <property type="term" value="F:ferric iron binding"/>
    <property type="evidence" value="ECO:0007669"/>
    <property type="project" value="InterPro"/>
</dbReference>
<evidence type="ECO:0000256" key="8">
    <source>
        <dbReference type="PIRSR" id="PIRSR601519-1"/>
    </source>
</evidence>
<feature type="signal peptide" evidence="10">
    <location>
        <begin position="1"/>
        <end position="23"/>
    </location>
</feature>
<dbReference type="GO" id="GO:0006826">
    <property type="term" value="P:iron ion transport"/>
    <property type="evidence" value="ECO:0007669"/>
    <property type="project" value="InterPro"/>
</dbReference>
<evidence type="ECO:0000256" key="3">
    <source>
        <dbReference type="ARBA" id="ARBA00022723"/>
    </source>
</evidence>
<dbReference type="InterPro" id="IPR014034">
    <property type="entry name" value="Ferritin_CS"/>
</dbReference>
<dbReference type="GO" id="GO:0008198">
    <property type="term" value="F:ferrous iron binding"/>
    <property type="evidence" value="ECO:0007669"/>
    <property type="project" value="TreeGrafter"/>
</dbReference>
<keyword evidence="4 9" id="KW-0560">Oxidoreductase</keyword>
<dbReference type="GO" id="GO:0004322">
    <property type="term" value="F:ferroxidase activity"/>
    <property type="evidence" value="ECO:0007669"/>
    <property type="project" value="UniProtKB-EC"/>
</dbReference>
<dbReference type="GO" id="GO:0006879">
    <property type="term" value="P:intracellular iron ion homeostasis"/>
    <property type="evidence" value="ECO:0007669"/>
    <property type="project" value="UniProtKB-KW"/>
</dbReference>
<comment type="caution">
    <text evidence="12">The sequence shown here is derived from an EMBL/GenBank/DDBJ whole genome shotgun (WGS) entry which is preliminary data.</text>
</comment>
<evidence type="ECO:0000256" key="4">
    <source>
        <dbReference type="ARBA" id="ARBA00023002"/>
    </source>
</evidence>
<comment type="catalytic activity">
    <reaction evidence="7 9">
        <text>4 Fe(2+) + O2 + 4 H(+) = 4 Fe(3+) + 2 H2O</text>
        <dbReference type="Rhea" id="RHEA:11148"/>
        <dbReference type="ChEBI" id="CHEBI:15377"/>
        <dbReference type="ChEBI" id="CHEBI:15378"/>
        <dbReference type="ChEBI" id="CHEBI:15379"/>
        <dbReference type="ChEBI" id="CHEBI:29033"/>
        <dbReference type="ChEBI" id="CHEBI:29034"/>
        <dbReference type="EC" id="1.16.3.1"/>
    </reaction>
</comment>
<evidence type="ECO:0000256" key="2">
    <source>
        <dbReference type="ARBA" id="ARBA00022434"/>
    </source>
</evidence>
<dbReference type="PROSITE" id="PS50905">
    <property type="entry name" value="FERRITIN_LIKE"/>
    <property type="match status" value="1"/>
</dbReference>
<comment type="function">
    <text evidence="9">Stores iron in a soluble, non-toxic, readily available form. Important for iron homeostasis. Iron is taken up in the ferrous form and deposited as ferric hydroxides after oxidation.</text>
</comment>
<proteinExistence type="inferred from homology"/>
<organism evidence="12 13">
    <name type="scientific">Acanthosepion pharaonis</name>
    <name type="common">Pharaoh cuttlefish</name>
    <name type="synonym">Sepia pharaonis</name>
    <dbReference type="NCBI Taxonomy" id="158019"/>
    <lineage>
        <taxon>Eukaryota</taxon>
        <taxon>Metazoa</taxon>
        <taxon>Spiralia</taxon>
        <taxon>Lophotrochozoa</taxon>
        <taxon>Mollusca</taxon>
        <taxon>Cephalopoda</taxon>
        <taxon>Coleoidea</taxon>
        <taxon>Decapodiformes</taxon>
        <taxon>Sepiida</taxon>
        <taxon>Sepiina</taxon>
        <taxon>Sepiidae</taxon>
        <taxon>Acanthosepion</taxon>
    </lineage>
</organism>
<evidence type="ECO:0000256" key="9">
    <source>
        <dbReference type="RuleBase" id="RU361145"/>
    </source>
</evidence>
<dbReference type="InterPro" id="IPR001519">
    <property type="entry name" value="Ferritin"/>
</dbReference>
<dbReference type="InterPro" id="IPR012347">
    <property type="entry name" value="Ferritin-like"/>
</dbReference>
<dbReference type="InterPro" id="IPR009078">
    <property type="entry name" value="Ferritin-like_SF"/>
</dbReference>
<keyword evidence="10" id="KW-0732">Signal</keyword>
<evidence type="ECO:0000313" key="12">
    <source>
        <dbReference type="EMBL" id="CAE1166471.1"/>
    </source>
</evidence>
<keyword evidence="3 8" id="KW-0479">Metal-binding</keyword>
<dbReference type="EC" id="1.16.3.1" evidence="9"/>
<feature type="binding site" evidence="8">
    <location>
        <position position="80"/>
    </location>
    <ligand>
        <name>Fe cation</name>
        <dbReference type="ChEBI" id="CHEBI:24875"/>
        <label>1</label>
    </ligand>
</feature>
<feature type="binding site" evidence="8">
    <location>
        <position position="42"/>
    </location>
    <ligand>
        <name>Fe cation</name>
        <dbReference type="ChEBI" id="CHEBI:24875"/>
        <label>1</label>
    </ligand>
</feature>
<sequence>MGKPKFILFSLFFATCFYSFTLASYNLDTPLSNMVRDQIKLEMQASLFYQTYGHYFESSDQALHGFAKYFTDQSLEEKKHADKLMTYLNQRNVQVKTLSEVPEFCPKLKFKKLCNFITGNKTKSDLNIDIPLTAVQNAIDLEEKVFDELEKIADGSDAQLSHFIEHEYLDEQIESIKELKDYETQLTKINGSYIGVLLLDRWLMEGKQNKL</sequence>
<keyword evidence="13" id="KW-1185">Reference proteome</keyword>
<dbReference type="GO" id="GO:0005737">
    <property type="term" value="C:cytoplasm"/>
    <property type="evidence" value="ECO:0007669"/>
    <property type="project" value="TreeGrafter"/>
</dbReference>
<dbReference type="Gene3D" id="1.20.1260.10">
    <property type="match status" value="1"/>
</dbReference>
<dbReference type="EMBL" id="CAHIKZ030000287">
    <property type="protein sequence ID" value="CAE1166471.1"/>
    <property type="molecule type" value="Genomic_DNA"/>
</dbReference>
<feature type="domain" description="Ferritin-like diiron" evidence="11">
    <location>
        <begin position="25"/>
        <end position="190"/>
    </location>
</feature>
<name>A0A812B1H0_ACAPH</name>
<dbReference type="InterPro" id="IPR008331">
    <property type="entry name" value="Ferritin_DPS_dom"/>
</dbReference>
<evidence type="ECO:0000256" key="5">
    <source>
        <dbReference type="ARBA" id="ARBA00023004"/>
    </source>
</evidence>
<evidence type="ECO:0000256" key="6">
    <source>
        <dbReference type="ARBA" id="ARBA00025111"/>
    </source>
</evidence>
<evidence type="ECO:0000259" key="11">
    <source>
        <dbReference type="PROSITE" id="PS50905"/>
    </source>
</evidence>